<reference evidence="1 2" key="1">
    <citation type="submission" date="2024-01" db="EMBL/GenBank/DDBJ databases">
        <title>The genome of the rayed Mediterranean limpet Patella caerulea (Linnaeus, 1758).</title>
        <authorList>
            <person name="Anh-Thu Weber A."/>
            <person name="Halstead-Nussloch G."/>
        </authorList>
    </citation>
    <scope>NUCLEOTIDE SEQUENCE [LARGE SCALE GENOMIC DNA]</scope>
    <source>
        <strain evidence="1">AATW-2023a</strain>
        <tissue evidence="1">Whole specimen</tissue>
    </source>
</reference>
<gene>
    <name evidence="1" type="ORF">SNE40_015416</name>
</gene>
<dbReference type="AlphaFoldDB" id="A0AAN8JM59"/>
<protein>
    <submittedName>
        <fullName evidence="1">Uncharacterized protein</fullName>
    </submittedName>
</protein>
<accession>A0AAN8JM59</accession>
<sequence length="317" mass="36283">MSQESDSKRNDYVKDAFEMFKQAIRCWGLCLENMPSLDNQRQHIHSLKSVRQLILGGEDHMEIKEVKEVADLHYCVREYGESLGLYKELKAELERSNDAQDQDLDIAKGIIKNNIKLRNFSDVLDLILILVNSREGFENKAFILEVLLEIIKCAISNENDDLIESVFDIYHRLTEKDGDDDDIVVIYEEETVGGQAIGWLQKLSGLKITKNDDNVPINHPRRTGQMELISNSEAVIFIITDQEKEATYLKYLVASALEAMHDKDRRLSKIIPITANNCSLQSSLGAFKRLPYPRNNLNDDITSWLCSFCDILLSRPT</sequence>
<proteinExistence type="predicted"/>
<evidence type="ECO:0000313" key="2">
    <source>
        <dbReference type="Proteomes" id="UP001347796"/>
    </source>
</evidence>
<dbReference type="Proteomes" id="UP001347796">
    <property type="component" value="Unassembled WGS sequence"/>
</dbReference>
<organism evidence="1 2">
    <name type="scientific">Patella caerulea</name>
    <name type="common">Rayed Mediterranean limpet</name>
    <dbReference type="NCBI Taxonomy" id="87958"/>
    <lineage>
        <taxon>Eukaryota</taxon>
        <taxon>Metazoa</taxon>
        <taxon>Spiralia</taxon>
        <taxon>Lophotrochozoa</taxon>
        <taxon>Mollusca</taxon>
        <taxon>Gastropoda</taxon>
        <taxon>Patellogastropoda</taxon>
        <taxon>Patelloidea</taxon>
        <taxon>Patellidae</taxon>
        <taxon>Patella</taxon>
    </lineage>
</organism>
<name>A0AAN8JM59_PATCE</name>
<evidence type="ECO:0000313" key="1">
    <source>
        <dbReference type="EMBL" id="KAK6177289.1"/>
    </source>
</evidence>
<keyword evidence="2" id="KW-1185">Reference proteome</keyword>
<dbReference type="EMBL" id="JAZGQO010000010">
    <property type="protein sequence ID" value="KAK6177289.1"/>
    <property type="molecule type" value="Genomic_DNA"/>
</dbReference>
<comment type="caution">
    <text evidence="1">The sequence shown here is derived from an EMBL/GenBank/DDBJ whole genome shotgun (WGS) entry which is preliminary data.</text>
</comment>